<proteinExistence type="predicted"/>
<dbReference type="EMBL" id="JAYMYR010000001">
    <property type="protein sequence ID" value="KAK7382188.1"/>
    <property type="molecule type" value="Genomic_DNA"/>
</dbReference>
<sequence>MWKDKSGVEPIKLWELGKQLGTTCFRDEEQVIEELVSIEVRDVEVLKRYEEGLNVATSLLSMWHKDAFCYESHMMEKGYIAIFGQHLSSKRKCVVVKVSYWFAVFGHQVLQASPLLGCNVGSDVILVSKQGATGFYAFFWVCRDPLCGHYVVLVE</sequence>
<evidence type="ECO:0000313" key="1">
    <source>
        <dbReference type="EMBL" id="KAK7382188.1"/>
    </source>
</evidence>
<name>A0AAN9RSH7_PHACN</name>
<dbReference type="Proteomes" id="UP001374584">
    <property type="component" value="Unassembled WGS sequence"/>
</dbReference>
<dbReference type="AlphaFoldDB" id="A0AAN9RSH7"/>
<accession>A0AAN9RSH7</accession>
<gene>
    <name evidence="1" type="ORF">VNO80_00935</name>
</gene>
<keyword evidence="2" id="KW-1185">Reference proteome</keyword>
<organism evidence="1 2">
    <name type="scientific">Phaseolus coccineus</name>
    <name type="common">Scarlet runner bean</name>
    <name type="synonym">Phaseolus multiflorus</name>
    <dbReference type="NCBI Taxonomy" id="3886"/>
    <lineage>
        <taxon>Eukaryota</taxon>
        <taxon>Viridiplantae</taxon>
        <taxon>Streptophyta</taxon>
        <taxon>Embryophyta</taxon>
        <taxon>Tracheophyta</taxon>
        <taxon>Spermatophyta</taxon>
        <taxon>Magnoliopsida</taxon>
        <taxon>eudicotyledons</taxon>
        <taxon>Gunneridae</taxon>
        <taxon>Pentapetalae</taxon>
        <taxon>rosids</taxon>
        <taxon>fabids</taxon>
        <taxon>Fabales</taxon>
        <taxon>Fabaceae</taxon>
        <taxon>Papilionoideae</taxon>
        <taxon>50 kb inversion clade</taxon>
        <taxon>NPAAA clade</taxon>
        <taxon>indigoferoid/millettioid clade</taxon>
        <taxon>Phaseoleae</taxon>
        <taxon>Phaseolus</taxon>
    </lineage>
</organism>
<comment type="caution">
    <text evidence="1">The sequence shown here is derived from an EMBL/GenBank/DDBJ whole genome shotgun (WGS) entry which is preliminary data.</text>
</comment>
<reference evidence="1 2" key="1">
    <citation type="submission" date="2024-01" db="EMBL/GenBank/DDBJ databases">
        <title>The genomes of 5 underutilized Papilionoideae crops provide insights into root nodulation and disease resistanc.</title>
        <authorList>
            <person name="Jiang F."/>
        </authorList>
    </citation>
    <scope>NUCLEOTIDE SEQUENCE [LARGE SCALE GENOMIC DNA]</scope>
    <source>
        <strain evidence="1">JINMINGXINNONG_FW02</strain>
        <tissue evidence="1">Leaves</tissue>
    </source>
</reference>
<evidence type="ECO:0000313" key="2">
    <source>
        <dbReference type="Proteomes" id="UP001374584"/>
    </source>
</evidence>
<protein>
    <submittedName>
        <fullName evidence="1">Uncharacterized protein</fullName>
    </submittedName>
</protein>